<dbReference type="EMBL" id="CP000561">
    <property type="protein sequence ID" value="ABO08561.1"/>
    <property type="molecule type" value="Genomic_DNA"/>
</dbReference>
<dbReference type="eggNOG" id="arCOG01395">
    <property type="taxonomic scope" value="Archaea"/>
</dbReference>
<dbReference type="OrthoDB" id="185087at2157"/>
<dbReference type="Pfam" id="PF04007">
    <property type="entry name" value="DUF354"/>
    <property type="match status" value="1"/>
</dbReference>
<protein>
    <recommendedName>
        <fullName evidence="3">DUF354 domain-containing protein</fullName>
    </recommendedName>
</protein>
<dbReference type="PIRSF" id="PIRSF005357">
    <property type="entry name" value="UCP005357"/>
    <property type="match status" value="1"/>
</dbReference>
<evidence type="ECO:0000313" key="1">
    <source>
        <dbReference type="EMBL" id="ABO08561.1"/>
    </source>
</evidence>
<dbReference type="STRING" id="410359.Pcal_1136"/>
<dbReference type="SUPFAM" id="SSF53756">
    <property type="entry name" value="UDP-Glycosyltransferase/glycogen phosphorylase"/>
    <property type="match status" value="1"/>
</dbReference>
<keyword evidence="2" id="KW-1185">Reference proteome</keyword>
<proteinExistence type="predicted"/>
<dbReference type="GeneID" id="4908853"/>
<name>A3MV94_PYRCJ</name>
<dbReference type="PANTHER" id="PTHR39662">
    <property type="entry name" value="DUF354 DOMAIN-CONTAINING PROTEIN-RELATED"/>
    <property type="match status" value="1"/>
</dbReference>
<dbReference type="AlphaFoldDB" id="A3MV94"/>
<dbReference type="PANTHER" id="PTHR39662:SF2">
    <property type="entry name" value="DUF354 DOMAIN-CONTAINING PROTEIN"/>
    <property type="match status" value="1"/>
</dbReference>
<organism evidence="1 2">
    <name type="scientific">Pyrobaculum calidifontis (strain DSM 21063 / JCM 11548 / VA1)</name>
    <dbReference type="NCBI Taxonomy" id="410359"/>
    <lineage>
        <taxon>Archaea</taxon>
        <taxon>Thermoproteota</taxon>
        <taxon>Thermoprotei</taxon>
        <taxon>Thermoproteales</taxon>
        <taxon>Thermoproteaceae</taxon>
        <taxon>Pyrobaculum</taxon>
    </lineage>
</organism>
<dbReference type="RefSeq" id="WP_011849819.1">
    <property type="nucleotide sequence ID" value="NC_009073.1"/>
</dbReference>
<evidence type="ECO:0008006" key="3">
    <source>
        <dbReference type="Google" id="ProtNLM"/>
    </source>
</evidence>
<evidence type="ECO:0000313" key="2">
    <source>
        <dbReference type="Proteomes" id="UP000001431"/>
    </source>
</evidence>
<dbReference type="Proteomes" id="UP000001431">
    <property type="component" value="Chromosome"/>
</dbReference>
<sequence>MTKLLFDALTPKQARIAAVLHVEGRRRGIEVVVTCREYMHVEDMLKMYNVPHLCVGKYGKNTYEKLVFGLERQLGLVEVAKGVDGMLSFPSPDAARVVFGLGKPLVVLNDTPHAVHVNRLVLPLSDVLIAPSAIPAEEWARYCPRRVVTFDGVFEYMWISRFRPNASTVESLGLAPGRYVVFRPEESHAAYYRWNSASLRRRLMKLAVEMGYQVVNVPRYDDQVEEGVVNLTHAVDHLDLAYFAAAVVSGGATMATEAALLGVPALSYFPEDYYIDRYLQERGAPLFRCKDEEGCVKALRDALKSGRATPPRLEDPTGLIFEVVKDVVR</sequence>
<reference evidence="1" key="1">
    <citation type="submission" date="2007-02" db="EMBL/GenBank/DDBJ databases">
        <title>Complete sequence of Pyrobaculum calidifontis JCM 11548.</title>
        <authorList>
            <consortium name="US DOE Joint Genome Institute"/>
            <person name="Copeland A."/>
            <person name="Lucas S."/>
            <person name="Lapidus A."/>
            <person name="Barry K."/>
            <person name="Glavina del Rio T."/>
            <person name="Dalin E."/>
            <person name="Tice H."/>
            <person name="Pitluck S."/>
            <person name="Chain P."/>
            <person name="Malfatti S."/>
            <person name="Shin M."/>
            <person name="Vergez L."/>
            <person name="Schmutz J."/>
            <person name="Larimer F."/>
            <person name="Land M."/>
            <person name="Hauser L."/>
            <person name="Kyrpides N."/>
            <person name="Mikhailova N."/>
            <person name="Cozen A.E."/>
            <person name="Fitz-Gibbon S.T."/>
            <person name="House C.H."/>
            <person name="Saltikov C."/>
            <person name="Lowe T.M."/>
            <person name="Richardson P."/>
        </authorList>
    </citation>
    <scope>NUCLEOTIDE SEQUENCE [LARGE SCALE GENOMIC DNA]</scope>
    <source>
        <strain evidence="1">JCM 11548</strain>
    </source>
</reference>
<accession>A3MV94</accession>
<dbReference type="InterPro" id="IPR007152">
    <property type="entry name" value="DUF354"/>
</dbReference>
<dbReference type="KEGG" id="pcl:Pcal_1136"/>
<dbReference type="HOGENOM" id="CLU_067068_1_0_2"/>
<gene>
    <name evidence="1" type="ordered locus">Pcal_1136</name>
</gene>